<sequence>MAKFYCMGNYTAQAFQGFLKDPTSDRSKAARAAGEAVGAKFISYDALRGSYDFIVVFEGTFDQAAGVKLATEATGALTNINICEAIQMSGPASQAVKIAEKYKAPGK</sequence>
<dbReference type="EMBL" id="UINC01124976">
    <property type="protein sequence ID" value="SVD02489.1"/>
    <property type="molecule type" value="Genomic_DNA"/>
</dbReference>
<dbReference type="AlphaFoldDB" id="A0A382RXS3"/>
<name>A0A382RXS3_9ZZZZ</name>
<protein>
    <recommendedName>
        <fullName evidence="2">GYD domain-containing protein</fullName>
    </recommendedName>
</protein>
<gene>
    <name evidence="1" type="ORF">METZ01_LOCUS355343</name>
</gene>
<evidence type="ECO:0008006" key="2">
    <source>
        <dbReference type="Google" id="ProtNLM"/>
    </source>
</evidence>
<accession>A0A382RXS3</accession>
<dbReference type="InterPro" id="IPR014845">
    <property type="entry name" value="GYD/TTHA1554"/>
</dbReference>
<dbReference type="Pfam" id="PF08734">
    <property type="entry name" value="GYD"/>
    <property type="match status" value="1"/>
</dbReference>
<reference evidence="1" key="1">
    <citation type="submission" date="2018-05" db="EMBL/GenBank/DDBJ databases">
        <authorList>
            <person name="Lanie J.A."/>
            <person name="Ng W.-L."/>
            <person name="Kazmierczak K.M."/>
            <person name="Andrzejewski T.M."/>
            <person name="Davidsen T.M."/>
            <person name="Wayne K.J."/>
            <person name="Tettelin H."/>
            <person name="Glass J.I."/>
            <person name="Rusch D."/>
            <person name="Podicherti R."/>
            <person name="Tsui H.-C.T."/>
            <person name="Winkler M.E."/>
        </authorList>
    </citation>
    <scope>NUCLEOTIDE SEQUENCE</scope>
</reference>
<proteinExistence type="predicted"/>
<organism evidence="1">
    <name type="scientific">marine metagenome</name>
    <dbReference type="NCBI Taxonomy" id="408172"/>
    <lineage>
        <taxon>unclassified sequences</taxon>
        <taxon>metagenomes</taxon>
        <taxon>ecological metagenomes</taxon>
    </lineage>
</organism>
<evidence type="ECO:0000313" key="1">
    <source>
        <dbReference type="EMBL" id="SVD02489.1"/>
    </source>
</evidence>